<protein>
    <submittedName>
        <fullName evidence="1">Uncharacterized protein</fullName>
    </submittedName>
</protein>
<evidence type="ECO:0000313" key="1">
    <source>
        <dbReference type="EMBL" id="KHE93780.1"/>
    </source>
</evidence>
<dbReference type="EMBL" id="JRYO01000036">
    <property type="protein sequence ID" value="KHE93780.1"/>
    <property type="molecule type" value="Genomic_DNA"/>
</dbReference>
<dbReference type="Proteomes" id="UP000030652">
    <property type="component" value="Unassembled WGS sequence"/>
</dbReference>
<comment type="caution">
    <text evidence="1">The sequence shown here is derived from an EMBL/GenBank/DDBJ whole genome shotgun (WGS) entry which is preliminary data.</text>
</comment>
<evidence type="ECO:0000313" key="2">
    <source>
        <dbReference type="Proteomes" id="UP000030652"/>
    </source>
</evidence>
<reference evidence="1 2" key="1">
    <citation type="submission" date="2014-10" db="EMBL/GenBank/DDBJ databases">
        <title>Draft genome of anammox bacterium scalindua brodae, obtained using differential coverage binning of sequence data from two enrichment reactors.</title>
        <authorList>
            <person name="Speth D.R."/>
            <person name="Russ L."/>
            <person name="Kartal B."/>
            <person name="Op den Camp H.J."/>
            <person name="Dutilh B.E."/>
            <person name="Jetten M.S."/>
        </authorList>
    </citation>
    <scope>NUCLEOTIDE SEQUENCE [LARGE SCALE GENOMIC DNA]</scope>
    <source>
        <strain evidence="1">RU1</strain>
    </source>
</reference>
<organism evidence="1 2">
    <name type="scientific">Candidatus Scalindua brodae</name>
    <dbReference type="NCBI Taxonomy" id="237368"/>
    <lineage>
        <taxon>Bacteria</taxon>
        <taxon>Pseudomonadati</taxon>
        <taxon>Planctomycetota</taxon>
        <taxon>Candidatus Brocadiia</taxon>
        <taxon>Candidatus Brocadiales</taxon>
        <taxon>Candidatus Scalinduaceae</taxon>
        <taxon>Candidatus Scalindua</taxon>
    </lineage>
</organism>
<gene>
    <name evidence="1" type="ORF">SCABRO_00457</name>
</gene>
<dbReference type="AlphaFoldDB" id="A0A0B0ESX9"/>
<sequence length="166" mass="19349">METVIITPPEETTEYSFFRMPQSTLPKYPNYSKRTDQQQQIGSSMSTTDIMEQPERVESTLKEKILEWWMGTVLNVYHEEGYFEASLEDSNGIKSIAEFEIDTEQEQDVFPKARFVFSVFTRHGQGSPETANRIEFVPPSIWTKEDKEELEEIYTELFPDSPSLLD</sequence>
<name>A0A0B0ESX9_9BACT</name>
<accession>A0A0B0ESX9</accession>
<proteinExistence type="predicted"/>